<proteinExistence type="predicted"/>
<reference evidence="3" key="1">
    <citation type="journal article" date="2012" name="Nat. Genet.">
        <title>Lifestyle transitions in plant pathogenic Colletotrichum fungi deciphered by genome and transcriptome analyses.</title>
        <authorList>
            <person name="O'Connell R.J."/>
            <person name="Thon M.R."/>
            <person name="Hacquard S."/>
            <person name="Amyotte S.G."/>
            <person name="Kleemann J."/>
            <person name="Torres M.F."/>
            <person name="Damm U."/>
            <person name="Buiate E.A."/>
            <person name="Epstein L."/>
            <person name="Alkan N."/>
            <person name="Altmueller J."/>
            <person name="Alvarado-Balderrama L."/>
            <person name="Bauser C.A."/>
            <person name="Becker C."/>
            <person name="Birren B.W."/>
            <person name="Chen Z."/>
            <person name="Choi J."/>
            <person name="Crouch J.A."/>
            <person name="Duvick J.P."/>
            <person name="Farman M.A."/>
            <person name="Gan P."/>
            <person name="Heiman D."/>
            <person name="Henrissat B."/>
            <person name="Howard R.J."/>
            <person name="Kabbage M."/>
            <person name="Koch C."/>
            <person name="Kracher B."/>
            <person name="Kubo Y."/>
            <person name="Law A.D."/>
            <person name="Lebrun M.-H."/>
            <person name="Lee Y.-H."/>
            <person name="Miyara I."/>
            <person name="Moore N."/>
            <person name="Neumann U."/>
            <person name="Nordstroem K."/>
            <person name="Panaccione D.G."/>
            <person name="Panstruga R."/>
            <person name="Place M."/>
            <person name="Proctor R.H."/>
            <person name="Prusky D."/>
            <person name="Rech G."/>
            <person name="Reinhardt R."/>
            <person name="Rollins J.A."/>
            <person name="Rounsley S."/>
            <person name="Schardl C.L."/>
            <person name="Schwartz D.C."/>
            <person name="Shenoy N."/>
            <person name="Shirasu K."/>
            <person name="Sikhakolli U.R."/>
            <person name="Stueber K."/>
            <person name="Sukno S.A."/>
            <person name="Sweigard J.A."/>
            <person name="Takano Y."/>
            <person name="Takahara H."/>
            <person name="Trail F."/>
            <person name="van der Does H.C."/>
            <person name="Voll L.M."/>
            <person name="Will I."/>
            <person name="Young S."/>
            <person name="Zeng Q."/>
            <person name="Zhang J."/>
            <person name="Zhou S."/>
            <person name="Dickman M.B."/>
            <person name="Schulze-Lefert P."/>
            <person name="Ver Loren van Themaat E."/>
            <person name="Ma L.-J."/>
            <person name="Vaillancourt L.J."/>
        </authorList>
    </citation>
    <scope>NUCLEOTIDE SEQUENCE [LARGE SCALE GENOMIC DNA]</scope>
    <source>
        <strain evidence="3">M1.001 / M2 / FGSC 10212</strain>
    </source>
</reference>
<dbReference type="OrthoDB" id="4842187at2759"/>
<evidence type="ECO:0000313" key="3">
    <source>
        <dbReference type="Proteomes" id="UP000008782"/>
    </source>
</evidence>
<dbReference type="PROSITE" id="PS50181">
    <property type="entry name" value="FBOX"/>
    <property type="match status" value="1"/>
</dbReference>
<dbReference type="Proteomes" id="UP000008782">
    <property type="component" value="Unassembled WGS sequence"/>
</dbReference>
<dbReference type="GeneID" id="24409686"/>
<dbReference type="InterPro" id="IPR036047">
    <property type="entry name" value="F-box-like_dom_sf"/>
</dbReference>
<dbReference type="AlphaFoldDB" id="E3QE89"/>
<sequence>MDSAVPSEALPALNCMPTEILDLIFAHVSHINLWHLRRISKRFNAVLHPHLLSTLRAMADPLPLTLIRETTPVPLSFVYNLVLAVVGYDEGRRLWGRIFPSRYTSPETPYSSWLPATPPHLSLPQAANQELSLSTVRRRNDIDAHPDLFIPHLRAASPSFANLRRIHFWSILLWYKESSLIFAAHPAALAVGQARKNRLRWAYNQHRDNYESRPGDDPAVVDELTRTYILRSHFDRPAPCRPDKDRSLLHMLSRRPRHPVPSSPELAHWVHGATLRDRPPDYRIPWRMRRRPLRSDESNEAMRLIFASRADFERNG</sequence>
<dbReference type="HOGENOM" id="CLU_880015_0_0_1"/>
<name>E3QE89_COLGM</name>
<gene>
    <name evidence="2" type="ORF">GLRG_04321</name>
</gene>
<dbReference type="InterPro" id="IPR001810">
    <property type="entry name" value="F-box_dom"/>
</dbReference>
<dbReference type="eggNOG" id="ENOG502R6BS">
    <property type="taxonomic scope" value="Eukaryota"/>
</dbReference>
<feature type="domain" description="F-box" evidence="1">
    <location>
        <begin position="10"/>
        <end position="58"/>
    </location>
</feature>
<dbReference type="VEuPathDB" id="FungiDB:GLRG_04321"/>
<dbReference type="SUPFAM" id="SSF81383">
    <property type="entry name" value="F-box domain"/>
    <property type="match status" value="1"/>
</dbReference>
<evidence type="ECO:0000313" key="2">
    <source>
        <dbReference type="EMBL" id="EFQ29177.1"/>
    </source>
</evidence>
<evidence type="ECO:0000259" key="1">
    <source>
        <dbReference type="PROSITE" id="PS50181"/>
    </source>
</evidence>
<keyword evidence="3" id="KW-1185">Reference proteome</keyword>
<dbReference type="Pfam" id="PF00646">
    <property type="entry name" value="F-box"/>
    <property type="match status" value="1"/>
</dbReference>
<protein>
    <submittedName>
        <fullName evidence="2">F-box domain-containing protein</fullName>
    </submittedName>
</protein>
<dbReference type="RefSeq" id="XP_008093197.1">
    <property type="nucleotide sequence ID" value="XM_008095006.1"/>
</dbReference>
<dbReference type="EMBL" id="GG697343">
    <property type="protein sequence ID" value="EFQ29177.1"/>
    <property type="molecule type" value="Genomic_DNA"/>
</dbReference>
<organism evidence="3">
    <name type="scientific">Colletotrichum graminicola (strain M1.001 / M2 / FGSC 10212)</name>
    <name type="common">Maize anthracnose fungus</name>
    <name type="synonym">Glomerella graminicola</name>
    <dbReference type="NCBI Taxonomy" id="645133"/>
    <lineage>
        <taxon>Eukaryota</taxon>
        <taxon>Fungi</taxon>
        <taxon>Dikarya</taxon>
        <taxon>Ascomycota</taxon>
        <taxon>Pezizomycotina</taxon>
        <taxon>Sordariomycetes</taxon>
        <taxon>Hypocreomycetidae</taxon>
        <taxon>Glomerellales</taxon>
        <taxon>Glomerellaceae</taxon>
        <taxon>Colletotrichum</taxon>
        <taxon>Colletotrichum graminicola species complex</taxon>
    </lineage>
</organism>
<accession>E3QE89</accession>